<keyword evidence="1" id="KW-0677">Repeat</keyword>
<keyword evidence="4" id="KW-1185">Reference proteome</keyword>
<dbReference type="PANTHER" id="PTHR12345:SF3">
    <property type="entry name" value="PDZ DOMAIN-CONTAINING PROTEIN"/>
    <property type="match status" value="1"/>
</dbReference>
<dbReference type="EMBL" id="CAJVCH010043365">
    <property type="protein sequence ID" value="CAG7717115.1"/>
    <property type="molecule type" value="Genomic_DNA"/>
</dbReference>
<proteinExistence type="predicted"/>
<dbReference type="SMART" id="SM00228">
    <property type="entry name" value="PDZ"/>
    <property type="match status" value="2"/>
</dbReference>
<evidence type="ECO:0000313" key="4">
    <source>
        <dbReference type="Proteomes" id="UP000708208"/>
    </source>
</evidence>
<comment type="caution">
    <text evidence="3">The sequence shown here is derived from an EMBL/GenBank/DDBJ whole genome shotgun (WGS) entry which is preliminary data.</text>
</comment>
<gene>
    <name evidence="3" type="ORF">AFUS01_LOCUS6589</name>
</gene>
<dbReference type="GO" id="GO:0005886">
    <property type="term" value="C:plasma membrane"/>
    <property type="evidence" value="ECO:0007669"/>
    <property type="project" value="TreeGrafter"/>
</dbReference>
<dbReference type="GO" id="GO:0005737">
    <property type="term" value="C:cytoplasm"/>
    <property type="evidence" value="ECO:0007669"/>
    <property type="project" value="TreeGrafter"/>
</dbReference>
<dbReference type="FunFam" id="2.30.42.10:FF:000043">
    <property type="entry name" value="Syntenin-1 isoform X1"/>
    <property type="match status" value="1"/>
</dbReference>
<evidence type="ECO:0000313" key="3">
    <source>
        <dbReference type="EMBL" id="CAG7717115.1"/>
    </source>
</evidence>
<dbReference type="Pfam" id="PF00595">
    <property type="entry name" value="PDZ"/>
    <property type="match status" value="1"/>
</dbReference>
<feature type="domain" description="PDZ" evidence="2">
    <location>
        <begin position="219"/>
        <end position="279"/>
    </location>
</feature>
<dbReference type="InterPro" id="IPR051230">
    <property type="entry name" value="APP-Binding"/>
</dbReference>
<dbReference type="InterPro" id="IPR001478">
    <property type="entry name" value="PDZ"/>
</dbReference>
<protein>
    <recommendedName>
        <fullName evidence="2">PDZ domain-containing protein</fullName>
    </recommendedName>
</protein>
<feature type="domain" description="PDZ" evidence="2">
    <location>
        <begin position="135"/>
        <end position="213"/>
    </location>
</feature>
<evidence type="ECO:0000256" key="1">
    <source>
        <dbReference type="ARBA" id="ARBA00022737"/>
    </source>
</evidence>
<dbReference type="AlphaFoldDB" id="A0A8J2JBE1"/>
<name>A0A8J2JBE1_9HEXA</name>
<dbReference type="OrthoDB" id="10059177at2759"/>
<dbReference type="Proteomes" id="UP000708208">
    <property type="component" value="Unassembled WGS sequence"/>
</dbReference>
<reference evidence="3" key="1">
    <citation type="submission" date="2021-06" db="EMBL/GenBank/DDBJ databases">
        <authorList>
            <person name="Hodson N. C."/>
            <person name="Mongue J. A."/>
            <person name="Jaron S. K."/>
        </authorList>
    </citation>
    <scope>NUCLEOTIDE SEQUENCE</scope>
</reference>
<dbReference type="PROSITE" id="PS50106">
    <property type="entry name" value="PDZ"/>
    <property type="match status" value="2"/>
</dbReference>
<organism evidence="3 4">
    <name type="scientific">Allacma fusca</name>
    <dbReference type="NCBI Taxonomy" id="39272"/>
    <lineage>
        <taxon>Eukaryota</taxon>
        <taxon>Metazoa</taxon>
        <taxon>Ecdysozoa</taxon>
        <taxon>Arthropoda</taxon>
        <taxon>Hexapoda</taxon>
        <taxon>Collembola</taxon>
        <taxon>Symphypleona</taxon>
        <taxon>Sminthuridae</taxon>
        <taxon>Allacma</taxon>
    </lineage>
</organism>
<sequence>MSIYPSLEDMKATEMIQAQIGAMQQENHYPTAPVQTLNRGYPANVTYGGQAAPSSAYPSLRDFMGLELTEDMIRVNMPEYLNPSANNQSAHYGTVAIQQPATIVPARTNAGVGVIAPISGSPAVIKSMVTHGVRHVTLNKDASKIGLRVRAMNTGVFVCLVMDGSPAAKSGLRFGDQILQIDGQDMAGLSVDKVHSIFKKKNAGQSFLLAVRDRPFERTVTLVRDSLGSIGFQFREGTIVNIVKDSSAARNGLLTDHNLLEINGKNVVGLKDKEITKVITAVEGNALNVTVMPSFLYTHMVKEMAVQYLQNKLSSINIKTSSEAIRKCYSSTGPKHHRKNKKKDYLNSSKWPNYLSEWDRLQLKIIAHHNEEIENKFEIRRMNLQTEALKQRLNFSMENLINYTPKRTSASNRKPYEGVCISSFQT</sequence>
<evidence type="ECO:0000259" key="2">
    <source>
        <dbReference type="PROSITE" id="PS50106"/>
    </source>
</evidence>
<accession>A0A8J2JBE1</accession>
<dbReference type="PANTHER" id="PTHR12345">
    <property type="entry name" value="SYNTENIN RELATED"/>
    <property type="match status" value="1"/>
</dbReference>